<dbReference type="GO" id="GO:0008270">
    <property type="term" value="F:zinc ion binding"/>
    <property type="evidence" value="ECO:0007669"/>
    <property type="project" value="InterPro"/>
</dbReference>
<dbReference type="Proteomes" id="UP001187682">
    <property type="component" value="Unassembled WGS sequence"/>
</dbReference>
<dbReference type="SUPFAM" id="SSF57701">
    <property type="entry name" value="Zn2/Cys6 DNA-binding domain"/>
    <property type="match status" value="1"/>
</dbReference>
<evidence type="ECO:0000313" key="5">
    <source>
        <dbReference type="Proteomes" id="UP001187682"/>
    </source>
</evidence>
<dbReference type="GO" id="GO:0005634">
    <property type="term" value="C:nucleus"/>
    <property type="evidence" value="ECO:0007669"/>
    <property type="project" value="UniProtKB-SubCell"/>
</dbReference>
<dbReference type="PANTHER" id="PTHR37534">
    <property type="entry name" value="TRANSCRIPTIONAL ACTIVATOR PROTEIN UGA3"/>
    <property type="match status" value="1"/>
</dbReference>
<dbReference type="SMART" id="SM00066">
    <property type="entry name" value="GAL4"/>
    <property type="match status" value="1"/>
</dbReference>
<reference evidence="4" key="1">
    <citation type="submission" date="2018-03" db="EMBL/GenBank/DDBJ databases">
        <authorList>
            <person name="Guldener U."/>
        </authorList>
    </citation>
    <scope>NUCLEOTIDE SEQUENCE</scope>
</reference>
<name>A0AAE8MQP8_9PEZI</name>
<protein>
    <submittedName>
        <fullName evidence="4">Related to fungal transcriptional regulatory protein</fullName>
    </submittedName>
</protein>
<dbReference type="Pfam" id="PF00172">
    <property type="entry name" value="Zn_clus"/>
    <property type="match status" value="1"/>
</dbReference>
<keyword evidence="5" id="KW-1185">Reference proteome</keyword>
<organism evidence="4 5">
    <name type="scientific">Cephalotrichum gorgonifer</name>
    <dbReference type="NCBI Taxonomy" id="2041049"/>
    <lineage>
        <taxon>Eukaryota</taxon>
        <taxon>Fungi</taxon>
        <taxon>Dikarya</taxon>
        <taxon>Ascomycota</taxon>
        <taxon>Pezizomycotina</taxon>
        <taxon>Sordariomycetes</taxon>
        <taxon>Hypocreomycetidae</taxon>
        <taxon>Microascales</taxon>
        <taxon>Microascaceae</taxon>
        <taxon>Cephalotrichum</taxon>
    </lineage>
</organism>
<dbReference type="EMBL" id="ONZQ02000001">
    <property type="protein sequence ID" value="SPN96625.1"/>
    <property type="molecule type" value="Genomic_DNA"/>
</dbReference>
<evidence type="ECO:0000259" key="3">
    <source>
        <dbReference type="PROSITE" id="PS50048"/>
    </source>
</evidence>
<evidence type="ECO:0000256" key="1">
    <source>
        <dbReference type="ARBA" id="ARBA00004123"/>
    </source>
</evidence>
<gene>
    <name evidence="4" type="ORF">DNG_00146</name>
</gene>
<sequence length="451" mass="50242">MATATTAKPNLTYFLNNPCHNCRRRRLRCDRSRPSCNKCSSLGRECLGYDKLFVWTQVCRDLAAHDGPDCNPFRELIPLSLAHPFLLHIIIATSAMHMSNISHPPITTQPPLLPDPADHLQCLRATDGISRRAFLDSLVAKDRAIQHLRYVLKDPKGVDRGVLLAAMLFFVNFELIDLGRGGWKDHLHGACRILDLLRPEVSPVKLDSRTALHDCIVSDFVIYHILGSTLVSAGLAASIAKHALNLSPLMERVEATSYLCCPATILQLILSASRLSGDATGPEIPHSVTMSALDIIHHAMAFDIRAWAVSIQPRIKVPDLASRTAVAMAHRAALCLYILQAVPSTRPHAPVSVDALVRVILNHLSEVDEGDVHFKATSWPTFIAGAEARDYDTRVWVLSRLMRMWECCPWGYVFAAVEMLRRTWRMRDDGSVGEAGWLQELWAMDMGFLIV</sequence>
<dbReference type="Gene3D" id="4.10.240.10">
    <property type="entry name" value="Zn(2)-C6 fungal-type DNA-binding domain"/>
    <property type="match status" value="1"/>
</dbReference>
<evidence type="ECO:0000313" key="4">
    <source>
        <dbReference type="EMBL" id="SPN96625.1"/>
    </source>
</evidence>
<keyword evidence="2" id="KW-0539">Nucleus</keyword>
<dbReference type="PROSITE" id="PS00463">
    <property type="entry name" value="ZN2_CY6_FUNGAL_1"/>
    <property type="match status" value="1"/>
</dbReference>
<dbReference type="Pfam" id="PF11951">
    <property type="entry name" value="Fungal_trans_2"/>
    <property type="match status" value="1"/>
</dbReference>
<dbReference type="InterPro" id="IPR001138">
    <property type="entry name" value="Zn2Cys6_DnaBD"/>
</dbReference>
<evidence type="ECO:0000256" key="2">
    <source>
        <dbReference type="ARBA" id="ARBA00023242"/>
    </source>
</evidence>
<comment type="caution">
    <text evidence="4">The sequence shown here is derived from an EMBL/GenBank/DDBJ whole genome shotgun (WGS) entry which is preliminary data.</text>
</comment>
<dbReference type="GO" id="GO:0000976">
    <property type="term" value="F:transcription cis-regulatory region binding"/>
    <property type="evidence" value="ECO:0007669"/>
    <property type="project" value="TreeGrafter"/>
</dbReference>
<comment type="subcellular location">
    <subcellularLocation>
        <location evidence="1">Nucleus</location>
    </subcellularLocation>
</comment>
<dbReference type="InterPro" id="IPR036864">
    <property type="entry name" value="Zn2-C6_fun-type_DNA-bd_sf"/>
</dbReference>
<feature type="domain" description="Zn(2)-C6 fungal-type" evidence="3">
    <location>
        <begin position="18"/>
        <end position="46"/>
    </location>
</feature>
<dbReference type="AlphaFoldDB" id="A0AAE8MQP8"/>
<dbReference type="PANTHER" id="PTHR37534:SF51">
    <property type="entry name" value="ACRIFLAVINE SENSITIVITY CONTROL PROTEIN ACR-2"/>
    <property type="match status" value="1"/>
</dbReference>
<proteinExistence type="predicted"/>
<accession>A0AAE8MQP8</accession>
<dbReference type="GO" id="GO:0000981">
    <property type="term" value="F:DNA-binding transcription factor activity, RNA polymerase II-specific"/>
    <property type="evidence" value="ECO:0007669"/>
    <property type="project" value="InterPro"/>
</dbReference>
<dbReference type="GO" id="GO:0045944">
    <property type="term" value="P:positive regulation of transcription by RNA polymerase II"/>
    <property type="evidence" value="ECO:0007669"/>
    <property type="project" value="TreeGrafter"/>
</dbReference>
<dbReference type="InterPro" id="IPR021858">
    <property type="entry name" value="Fun_TF"/>
</dbReference>
<dbReference type="PROSITE" id="PS50048">
    <property type="entry name" value="ZN2_CY6_FUNGAL_2"/>
    <property type="match status" value="1"/>
</dbReference>